<dbReference type="Proteomes" id="UP001443914">
    <property type="component" value="Unassembled WGS sequence"/>
</dbReference>
<dbReference type="PROSITE" id="PS50878">
    <property type="entry name" value="RT_POL"/>
    <property type="match status" value="1"/>
</dbReference>
<evidence type="ECO:0000313" key="3">
    <source>
        <dbReference type="Proteomes" id="UP001443914"/>
    </source>
</evidence>
<dbReference type="AlphaFoldDB" id="A0AAW1GHY6"/>
<keyword evidence="3" id="KW-1185">Reference proteome</keyword>
<dbReference type="EMBL" id="JBDFQZ010000014">
    <property type="protein sequence ID" value="KAK9664025.1"/>
    <property type="molecule type" value="Genomic_DNA"/>
</dbReference>
<dbReference type="PANTHER" id="PTHR48462">
    <property type="entry name" value="PROTEIN, PUTATIVE-RELATED"/>
    <property type="match status" value="1"/>
</dbReference>
<accession>A0AAW1GHY6</accession>
<dbReference type="InterPro" id="IPR000477">
    <property type="entry name" value="RT_dom"/>
</dbReference>
<proteinExistence type="predicted"/>
<evidence type="ECO:0000259" key="1">
    <source>
        <dbReference type="PROSITE" id="PS50878"/>
    </source>
</evidence>
<protein>
    <recommendedName>
        <fullName evidence="1">Reverse transcriptase domain-containing protein</fullName>
    </recommendedName>
</protein>
<comment type="caution">
    <text evidence="2">The sequence shown here is derived from an EMBL/GenBank/DDBJ whole genome shotgun (WGS) entry which is preliminary data.</text>
</comment>
<name>A0AAW1GHY6_SAPOF</name>
<evidence type="ECO:0000313" key="2">
    <source>
        <dbReference type="EMBL" id="KAK9664025.1"/>
    </source>
</evidence>
<organism evidence="2 3">
    <name type="scientific">Saponaria officinalis</name>
    <name type="common">Common soapwort</name>
    <name type="synonym">Lychnis saponaria</name>
    <dbReference type="NCBI Taxonomy" id="3572"/>
    <lineage>
        <taxon>Eukaryota</taxon>
        <taxon>Viridiplantae</taxon>
        <taxon>Streptophyta</taxon>
        <taxon>Embryophyta</taxon>
        <taxon>Tracheophyta</taxon>
        <taxon>Spermatophyta</taxon>
        <taxon>Magnoliopsida</taxon>
        <taxon>eudicotyledons</taxon>
        <taxon>Gunneridae</taxon>
        <taxon>Pentapetalae</taxon>
        <taxon>Caryophyllales</taxon>
        <taxon>Caryophyllaceae</taxon>
        <taxon>Caryophylleae</taxon>
        <taxon>Saponaria</taxon>
    </lineage>
</organism>
<dbReference type="PANTHER" id="PTHR48462:SF1">
    <property type="entry name" value="PROTEIN, PUTATIVE-RELATED"/>
    <property type="match status" value="1"/>
</dbReference>
<gene>
    <name evidence="2" type="ORF">RND81_14G014800</name>
</gene>
<sequence>MGLSMLLVDFQNAFNLVDRTSLLLEVRRQCPGLSRWVEFCYSSPARLYYGEHCLWSCQGVQQGDPLGPLLFALVLHPLVCKIRDSFDLCLQAWYLDDGTIVGDTLEVSQVLDLILSEGPALGLLLNVDKTEVFWPVVDPRGLAPGVFPAHIARPSSGVTVLGGPVSTCPVFSAELVATRVSKTLELMDLVAALEDPQSELLLVRACSGISRLYFTLRTCPPSAVVSAQPAFDSALRVCLERIVAASGAGFGDWQWRLATLPFQYGGLGVYSMGDVMHYSFLASRLQSSVLQASLLRLVGLPLGEGPSFDAALSGFEVVTGSDFCRESCGLAAPKLMKKLADEYFARIVASSELVFSLTPRQLVLWRSQQGPHSSDWLRAVPISGLGQTMNGRTYRSVLCYRLGIPLFRAGLPCSACGRVFEDDIFGDHAVSCSSSVGLKHRHNLVRDTLFDICFRAGISSGKEVDIGVVDGLGRPLRPADILLYSWDLGRDMCVDITGSSPLTQTCLASLAPGRCVLDASRRKCAKYRDVCSTAGYGFTPFSFSSFGELDAGAVALLGRIRSFSLALDSSSRLAAHIFTRVCFSIAKGVGA</sequence>
<reference evidence="2" key="1">
    <citation type="submission" date="2024-03" db="EMBL/GenBank/DDBJ databases">
        <title>WGS assembly of Saponaria officinalis var. Norfolk2.</title>
        <authorList>
            <person name="Jenkins J."/>
            <person name="Shu S."/>
            <person name="Grimwood J."/>
            <person name="Barry K."/>
            <person name="Goodstein D."/>
            <person name="Schmutz J."/>
            <person name="Leebens-Mack J."/>
            <person name="Osbourn A."/>
        </authorList>
    </citation>
    <scope>NUCLEOTIDE SEQUENCE [LARGE SCALE GENOMIC DNA]</scope>
    <source>
        <strain evidence="2">JIC</strain>
    </source>
</reference>
<feature type="domain" description="Reverse transcriptase" evidence="1">
    <location>
        <begin position="1"/>
        <end position="160"/>
    </location>
</feature>
<dbReference type="Pfam" id="PF00078">
    <property type="entry name" value="RVT_1"/>
    <property type="match status" value="1"/>
</dbReference>